<dbReference type="GO" id="GO:0016567">
    <property type="term" value="P:protein ubiquitination"/>
    <property type="evidence" value="ECO:0007669"/>
    <property type="project" value="InterPro"/>
</dbReference>
<dbReference type="CDD" id="cd20336">
    <property type="entry name" value="Rcat_RBR"/>
    <property type="match status" value="1"/>
</dbReference>
<gene>
    <name evidence="8" type="ORF">NDU88_003539</name>
</gene>
<protein>
    <recommendedName>
        <fullName evidence="7">RING-type domain-containing protein</fullName>
    </recommendedName>
</protein>
<keyword evidence="2" id="KW-0479">Metal-binding</keyword>
<evidence type="ECO:0000313" key="9">
    <source>
        <dbReference type="Proteomes" id="UP001066276"/>
    </source>
</evidence>
<dbReference type="PANTHER" id="PTHR11685">
    <property type="entry name" value="RBR FAMILY RING FINGER AND IBR DOMAIN-CONTAINING"/>
    <property type="match status" value="1"/>
</dbReference>
<evidence type="ECO:0000256" key="1">
    <source>
        <dbReference type="ARBA" id="ARBA00022679"/>
    </source>
</evidence>
<keyword evidence="6" id="KW-0862">Zinc</keyword>
<keyword evidence="3" id="KW-0677">Repeat</keyword>
<dbReference type="GO" id="GO:0008270">
    <property type="term" value="F:zinc ion binding"/>
    <property type="evidence" value="ECO:0007669"/>
    <property type="project" value="UniProtKB-KW"/>
</dbReference>
<evidence type="ECO:0000256" key="3">
    <source>
        <dbReference type="ARBA" id="ARBA00022737"/>
    </source>
</evidence>
<evidence type="ECO:0000313" key="8">
    <source>
        <dbReference type="EMBL" id="KAJ1090407.1"/>
    </source>
</evidence>
<dbReference type="Gene3D" id="1.20.120.1750">
    <property type="match status" value="1"/>
</dbReference>
<keyword evidence="9" id="KW-1185">Reference proteome</keyword>
<keyword evidence="5" id="KW-0833">Ubl conjugation pathway</keyword>
<evidence type="ECO:0000256" key="2">
    <source>
        <dbReference type="ARBA" id="ARBA00022723"/>
    </source>
</evidence>
<evidence type="ECO:0000259" key="7">
    <source>
        <dbReference type="PROSITE" id="PS51873"/>
    </source>
</evidence>
<name>A0AAV7LJ61_PLEWA</name>
<reference evidence="8" key="1">
    <citation type="journal article" date="2022" name="bioRxiv">
        <title>Sequencing and chromosome-scale assembly of the giantPleurodeles waltlgenome.</title>
        <authorList>
            <person name="Brown T."/>
            <person name="Elewa A."/>
            <person name="Iarovenko S."/>
            <person name="Subramanian E."/>
            <person name="Araus A.J."/>
            <person name="Petzold A."/>
            <person name="Susuki M."/>
            <person name="Suzuki K.-i.T."/>
            <person name="Hayashi T."/>
            <person name="Toyoda A."/>
            <person name="Oliveira C."/>
            <person name="Osipova E."/>
            <person name="Leigh N.D."/>
            <person name="Simon A."/>
            <person name="Yun M.H."/>
        </authorList>
    </citation>
    <scope>NUCLEOTIDE SEQUENCE</scope>
    <source>
        <strain evidence="8">20211129_DDA</strain>
        <tissue evidence="8">Liver</tissue>
    </source>
</reference>
<evidence type="ECO:0000256" key="4">
    <source>
        <dbReference type="ARBA" id="ARBA00022771"/>
    </source>
</evidence>
<dbReference type="EMBL" id="JANPWB010000015">
    <property type="protein sequence ID" value="KAJ1090407.1"/>
    <property type="molecule type" value="Genomic_DNA"/>
</dbReference>
<organism evidence="8 9">
    <name type="scientific">Pleurodeles waltl</name>
    <name type="common">Iberian ribbed newt</name>
    <dbReference type="NCBI Taxonomy" id="8319"/>
    <lineage>
        <taxon>Eukaryota</taxon>
        <taxon>Metazoa</taxon>
        <taxon>Chordata</taxon>
        <taxon>Craniata</taxon>
        <taxon>Vertebrata</taxon>
        <taxon>Euteleostomi</taxon>
        <taxon>Amphibia</taxon>
        <taxon>Batrachia</taxon>
        <taxon>Caudata</taxon>
        <taxon>Salamandroidea</taxon>
        <taxon>Salamandridae</taxon>
        <taxon>Pleurodelinae</taxon>
        <taxon>Pleurodeles</taxon>
    </lineage>
</organism>
<dbReference type="SUPFAM" id="SSF57850">
    <property type="entry name" value="RING/U-box"/>
    <property type="match status" value="1"/>
</dbReference>
<dbReference type="Proteomes" id="UP001066276">
    <property type="component" value="Chromosome 11"/>
</dbReference>
<dbReference type="PROSITE" id="PS51873">
    <property type="entry name" value="TRIAD"/>
    <property type="match status" value="1"/>
</dbReference>
<comment type="caution">
    <text evidence="8">The sequence shown here is derived from an EMBL/GenBank/DDBJ whole genome shotgun (WGS) entry which is preliminary data.</text>
</comment>
<dbReference type="InterPro" id="IPR031127">
    <property type="entry name" value="E3_UB_ligase_RBR"/>
</dbReference>
<evidence type="ECO:0000256" key="6">
    <source>
        <dbReference type="ARBA" id="ARBA00022833"/>
    </source>
</evidence>
<keyword evidence="4" id="KW-0863">Zinc-finger</keyword>
<sequence>MDVAPQSLATFFTPPYHPRPTSSHFMLVAKSPFRVVGSGEQKAKPLLAGHGPQLRTYLTKYKASAETLTIISLSLCLFIYTVKMTEKLYDPADTTLKFVRRKDDITGDNEDVFRVEMSCGHAVDPSSLTGWCRSLVDQCKIKFHCPADVDGKNCGKEWSYVEIRRHALLTDEEQASFEKKIATIAAKQYCEYKECPGCKTFVERKDLQNLSVHCVICSATNKETCEFCWQCLRPWKGAGTSSLRCENEGCEDPRLKILAECSDKDLPGSEIKNCPSTRACPTCGLMIEHKDMCKYVMCQQCRLEFCFACLETAKVCQAGKGGAWYKTCSKPVAPRQTRIPVWSQRGQLNPSGIAVTPRATTLLEYFMGIPQDPYIFRAPLHTEREPENSSCVIS</sequence>
<dbReference type="InterPro" id="IPR044066">
    <property type="entry name" value="TRIAD_supradom"/>
</dbReference>
<feature type="domain" description="RING-type" evidence="7">
    <location>
        <begin position="99"/>
        <end position="332"/>
    </location>
</feature>
<dbReference type="FunFam" id="1.20.120.1750:FF:000036">
    <property type="entry name" value="RBR-type E3 ubiquitin transferase"/>
    <property type="match status" value="1"/>
</dbReference>
<proteinExistence type="predicted"/>
<accession>A0AAV7LJ61</accession>
<evidence type="ECO:0000256" key="5">
    <source>
        <dbReference type="ARBA" id="ARBA00022786"/>
    </source>
</evidence>
<dbReference type="AlphaFoldDB" id="A0AAV7LJ61"/>
<keyword evidence="1" id="KW-0808">Transferase</keyword>
<dbReference type="GO" id="GO:0004842">
    <property type="term" value="F:ubiquitin-protein transferase activity"/>
    <property type="evidence" value="ECO:0007669"/>
    <property type="project" value="InterPro"/>
</dbReference>